<dbReference type="SUPFAM" id="SSF56219">
    <property type="entry name" value="DNase I-like"/>
    <property type="match status" value="1"/>
</dbReference>
<dbReference type="STRING" id="554065.E1Z763"/>
<evidence type="ECO:0000256" key="2">
    <source>
        <dbReference type="ARBA" id="ARBA00001946"/>
    </source>
</evidence>
<comment type="subcellular location">
    <subcellularLocation>
        <location evidence="3">Nucleus</location>
        <location evidence="3">PML body</location>
    </subcellularLocation>
</comment>
<keyword evidence="6" id="KW-0227">DNA damage</keyword>
<evidence type="ECO:0000256" key="6">
    <source>
        <dbReference type="ARBA" id="ARBA00022763"/>
    </source>
</evidence>
<evidence type="ECO:0000256" key="11">
    <source>
        <dbReference type="SAM" id="MobiDB-lite"/>
    </source>
</evidence>
<dbReference type="GO" id="GO:0070260">
    <property type="term" value="F:5'-tyrosyl-DNA phosphodiesterase activity"/>
    <property type="evidence" value="ECO:0007669"/>
    <property type="project" value="TreeGrafter"/>
</dbReference>
<feature type="region of interest" description="Disordered" evidence="11">
    <location>
        <begin position="122"/>
        <end position="172"/>
    </location>
</feature>
<evidence type="ECO:0000313" key="14">
    <source>
        <dbReference type="Proteomes" id="UP000008141"/>
    </source>
</evidence>
<dbReference type="PANTHER" id="PTHR15822:SF4">
    <property type="entry name" value="TYROSYL-DNA PHOSPHODIESTERASE 2"/>
    <property type="match status" value="1"/>
</dbReference>
<keyword evidence="14" id="KW-1185">Reference proteome</keyword>
<dbReference type="GeneID" id="17357528"/>
<keyword evidence="5" id="KW-0479">Metal-binding</keyword>
<keyword evidence="4" id="KW-0540">Nuclease</keyword>
<comment type="cofactor">
    <cofactor evidence="2">
        <name>Mg(2+)</name>
        <dbReference type="ChEBI" id="CHEBI:18420"/>
    </cofactor>
</comment>
<dbReference type="GO" id="GO:0006302">
    <property type="term" value="P:double-strand break repair"/>
    <property type="evidence" value="ECO:0007669"/>
    <property type="project" value="TreeGrafter"/>
</dbReference>
<dbReference type="eggNOG" id="KOG2756">
    <property type="taxonomic scope" value="Eukaryota"/>
</dbReference>
<evidence type="ECO:0000256" key="7">
    <source>
        <dbReference type="ARBA" id="ARBA00022801"/>
    </source>
</evidence>
<dbReference type="InterPro" id="IPR005135">
    <property type="entry name" value="Endo/exonuclease/phosphatase"/>
</dbReference>
<dbReference type="RefSeq" id="XP_005850471.1">
    <property type="nucleotide sequence ID" value="XM_005850409.1"/>
</dbReference>
<dbReference type="InterPro" id="IPR036691">
    <property type="entry name" value="Endo/exonu/phosph_ase_sf"/>
</dbReference>
<dbReference type="Gene3D" id="3.60.10.10">
    <property type="entry name" value="Endonuclease/exonuclease/phosphatase"/>
    <property type="match status" value="1"/>
</dbReference>
<evidence type="ECO:0000256" key="9">
    <source>
        <dbReference type="ARBA" id="ARBA00023204"/>
    </source>
</evidence>
<keyword evidence="8" id="KW-0460">Magnesium</keyword>
<gene>
    <name evidence="13" type="ORF">CHLNCDRAFT_57159</name>
</gene>
<proteinExistence type="predicted"/>
<dbReference type="CDD" id="cd09080">
    <property type="entry name" value="TDP2"/>
    <property type="match status" value="1"/>
</dbReference>
<dbReference type="GO" id="GO:0005737">
    <property type="term" value="C:cytoplasm"/>
    <property type="evidence" value="ECO:0007669"/>
    <property type="project" value="TreeGrafter"/>
</dbReference>
<evidence type="ECO:0000313" key="13">
    <source>
        <dbReference type="EMBL" id="EFN58369.1"/>
    </source>
</evidence>
<dbReference type="OrthoDB" id="9975959at2759"/>
<evidence type="ECO:0000256" key="5">
    <source>
        <dbReference type="ARBA" id="ARBA00022723"/>
    </source>
</evidence>
<sequence length="431" mass="47213">MTLEDPTPVIDLTASPDEPGCQHGGGRKKRQPVDLVAEEEGARQRIMRHARQVNQERGINDRPLAGERQTWGGASCTAAAAAAGLCSALPNEPAAPAAGAPTEQGGVSNKLLAALHAERVARLSQHQAQGQLPTQRRHPQADHGTQQQAPQQAPFTGNLAAARSQQEQQQQQEQPELSILTWNVWFMEDVHVAQRMAAIGAIIQANQPHFVCLQEVTPLIYGLFCCSPWWDRYTASPCPAGVQYFTVLLWHRSVGSVRGCDQLPFSNSVMGRDLKSVAGTLGGWPVRVATTHLESPTSWDNTFSAQRVAQCKQSLAVLDRAPEGDVLVAGDMNWNPDDGAPPLPGGWSDAWLHLHDGDPGLTYSSRANPMLRKSRIHRRLDRVFVKLRRWRLHSMELLGQQALPGLQFEGRPVLPSDHFGLLLRLAPNESA</sequence>
<name>E1Z763_CHLVA</name>
<dbReference type="KEGG" id="cvr:CHLNCDRAFT_57159"/>
<dbReference type="Pfam" id="PF03372">
    <property type="entry name" value="Exo_endo_phos"/>
    <property type="match status" value="1"/>
</dbReference>
<organism evidence="14">
    <name type="scientific">Chlorella variabilis</name>
    <name type="common">Green alga</name>
    <dbReference type="NCBI Taxonomy" id="554065"/>
    <lineage>
        <taxon>Eukaryota</taxon>
        <taxon>Viridiplantae</taxon>
        <taxon>Chlorophyta</taxon>
        <taxon>core chlorophytes</taxon>
        <taxon>Trebouxiophyceae</taxon>
        <taxon>Chlorellales</taxon>
        <taxon>Chlorellaceae</taxon>
        <taxon>Chlorella clade</taxon>
        <taxon>Chlorella</taxon>
    </lineage>
</organism>
<feature type="domain" description="Endonuclease/exonuclease/phosphatase" evidence="12">
    <location>
        <begin position="180"/>
        <end position="418"/>
    </location>
</feature>
<dbReference type="InterPro" id="IPR051547">
    <property type="entry name" value="TDP2-like"/>
</dbReference>
<evidence type="ECO:0000256" key="4">
    <source>
        <dbReference type="ARBA" id="ARBA00022722"/>
    </source>
</evidence>
<protein>
    <recommendedName>
        <fullName evidence="12">Endonuclease/exonuclease/phosphatase domain-containing protein</fullName>
    </recommendedName>
</protein>
<feature type="compositionally biased region" description="Polar residues" evidence="11">
    <location>
        <begin position="124"/>
        <end position="134"/>
    </location>
</feature>
<dbReference type="FunCoup" id="E1Z763">
    <property type="interactions" value="882"/>
</dbReference>
<dbReference type="InParanoid" id="E1Z763"/>
<accession>E1Z763</accession>
<keyword evidence="10" id="KW-0539">Nucleus</keyword>
<dbReference type="GO" id="GO:0003697">
    <property type="term" value="F:single-stranded DNA binding"/>
    <property type="evidence" value="ECO:0007669"/>
    <property type="project" value="TreeGrafter"/>
</dbReference>
<evidence type="ECO:0000256" key="1">
    <source>
        <dbReference type="ARBA" id="ARBA00001936"/>
    </source>
</evidence>
<evidence type="ECO:0000256" key="8">
    <source>
        <dbReference type="ARBA" id="ARBA00022842"/>
    </source>
</evidence>
<dbReference type="GO" id="GO:0004518">
    <property type="term" value="F:nuclease activity"/>
    <property type="evidence" value="ECO:0007669"/>
    <property type="project" value="UniProtKB-KW"/>
</dbReference>
<dbReference type="AlphaFoldDB" id="E1Z763"/>
<reference evidence="13 14" key="1">
    <citation type="journal article" date="2010" name="Plant Cell">
        <title>The Chlorella variabilis NC64A genome reveals adaptation to photosymbiosis, coevolution with viruses, and cryptic sex.</title>
        <authorList>
            <person name="Blanc G."/>
            <person name="Duncan G."/>
            <person name="Agarkova I."/>
            <person name="Borodovsky M."/>
            <person name="Gurnon J."/>
            <person name="Kuo A."/>
            <person name="Lindquist E."/>
            <person name="Lucas S."/>
            <person name="Pangilinan J."/>
            <person name="Polle J."/>
            <person name="Salamov A."/>
            <person name="Terry A."/>
            <person name="Yamada T."/>
            <person name="Dunigan D.D."/>
            <person name="Grigoriev I.V."/>
            <person name="Claverie J.M."/>
            <person name="Van Etten J.L."/>
        </authorList>
    </citation>
    <scope>NUCLEOTIDE SEQUENCE [LARGE SCALE GENOMIC DNA]</scope>
    <source>
        <strain evidence="13 14">NC64A</strain>
    </source>
</reference>
<keyword evidence="7" id="KW-0378">Hydrolase</keyword>
<dbReference type="PANTHER" id="PTHR15822">
    <property type="entry name" value="TRAF AND TNF RECEPTOR-ASSOCIATED PROTEIN"/>
    <property type="match status" value="1"/>
</dbReference>
<evidence type="ECO:0000259" key="12">
    <source>
        <dbReference type="Pfam" id="PF03372"/>
    </source>
</evidence>
<evidence type="ECO:0000256" key="3">
    <source>
        <dbReference type="ARBA" id="ARBA00004322"/>
    </source>
</evidence>
<dbReference type="EMBL" id="GL433838">
    <property type="protein sequence ID" value="EFN58369.1"/>
    <property type="molecule type" value="Genomic_DNA"/>
</dbReference>
<comment type="cofactor">
    <cofactor evidence="1">
        <name>Mn(2+)</name>
        <dbReference type="ChEBI" id="CHEBI:29035"/>
    </cofactor>
</comment>
<dbReference type="GO" id="GO:0046872">
    <property type="term" value="F:metal ion binding"/>
    <property type="evidence" value="ECO:0007669"/>
    <property type="project" value="UniProtKB-KW"/>
</dbReference>
<keyword evidence="9" id="KW-0234">DNA repair</keyword>
<evidence type="ECO:0000256" key="10">
    <source>
        <dbReference type="ARBA" id="ARBA00023242"/>
    </source>
</evidence>
<feature type="region of interest" description="Disordered" evidence="11">
    <location>
        <begin position="1"/>
        <end position="35"/>
    </location>
</feature>
<dbReference type="Proteomes" id="UP000008141">
    <property type="component" value="Unassembled WGS sequence"/>
</dbReference>